<reference evidence="9" key="2">
    <citation type="submission" date="2025-08" db="UniProtKB">
        <authorList>
            <consortium name="RefSeq"/>
        </authorList>
    </citation>
    <scope>IDENTIFICATION</scope>
    <source>
        <tissue evidence="9">Leaf</tissue>
    </source>
</reference>
<dbReference type="GeneID" id="130467978"/>
<evidence type="ECO:0000256" key="4">
    <source>
        <dbReference type="ARBA" id="ARBA00022833"/>
    </source>
</evidence>
<dbReference type="InterPro" id="IPR031052">
    <property type="entry name" value="FHY3/FAR1"/>
</dbReference>
<reference evidence="8" key="1">
    <citation type="journal article" date="2021" name="Nat. Commun.">
        <title>Genomic analyses provide insights into spinach domestication and the genetic basis of agronomic traits.</title>
        <authorList>
            <person name="Cai X."/>
            <person name="Sun X."/>
            <person name="Xu C."/>
            <person name="Sun H."/>
            <person name="Wang X."/>
            <person name="Ge C."/>
            <person name="Zhang Z."/>
            <person name="Wang Q."/>
            <person name="Fei Z."/>
            <person name="Jiao C."/>
            <person name="Wang Q."/>
        </authorList>
    </citation>
    <scope>NUCLEOTIDE SEQUENCE [LARGE SCALE GENOMIC DNA]</scope>
    <source>
        <strain evidence="8">cv. Varoflay</strain>
    </source>
</reference>
<evidence type="ECO:0000256" key="3">
    <source>
        <dbReference type="ARBA" id="ARBA00022771"/>
    </source>
</evidence>
<dbReference type="Proteomes" id="UP000813463">
    <property type="component" value="Chromosome 2"/>
</dbReference>
<sequence length="193" mass="21852">MPCGIFVGIDNHGKTILFGMITTGRSESINAFIKRFVSSHISLTEFVKQVDIGVEEIIQGHVHLDLTDSLKPTSLKTKSPLEEQVFGVFTPFAFKKFQEELTRSTLYSIIHVEGDEFIVRYYKGEDKISHGVFWNGNTSMCSCKNFQFWGILCRHIVRVLFHKDCFKISSSYLPLRWCCDALQATTSSGGPTI</sequence>
<gene>
    <name evidence="9" type="primary">LOC130467978</name>
</gene>
<dbReference type="PANTHER" id="PTHR31669">
    <property type="entry name" value="PROTEIN FAR1-RELATED SEQUENCE 10-RELATED"/>
    <property type="match status" value="1"/>
</dbReference>
<organism evidence="8 9">
    <name type="scientific">Spinacia oleracea</name>
    <name type="common">Spinach</name>
    <dbReference type="NCBI Taxonomy" id="3562"/>
    <lineage>
        <taxon>Eukaryota</taxon>
        <taxon>Viridiplantae</taxon>
        <taxon>Streptophyta</taxon>
        <taxon>Embryophyta</taxon>
        <taxon>Tracheophyta</taxon>
        <taxon>Spermatophyta</taxon>
        <taxon>Magnoliopsida</taxon>
        <taxon>eudicotyledons</taxon>
        <taxon>Gunneridae</taxon>
        <taxon>Pentapetalae</taxon>
        <taxon>Caryophyllales</taxon>
        <taxon>Chenopodiaceae</taxon>
        <taxon>Chenopodioideae</taxon>
        <taxon>Anserineae</taxon>
        <taxon>Spinacia</taxon>
    </lineage>
</organism>
<evidence type="ECO:0000256" key="5">
    <source>
        <dbReference type="PROSITE-ProRule" id="PRU00325"/>
    </source>
</evidence>
<evidence type="ECO:0000256" key="6">
    <source>
        <dbReference type="RuleBase" id="RU367018"/>
    </source>
</evidence>
<dbReference type="PANTHER" id="PTHR31669:SF263">
    <property type="entry name" value="PROTEIN FAR1-RELATED SEQUENCE"/>
    <property type="match status" value="1"/>
</dbReference>
<evidence type="ECO:0000313" key="9">
    <source>
        <dbReference type="RefSeq" id="XP_056693201.1"/>
    </source>
</evidence>
<dbReference type="InterPro" id="IPR007527">
    <property type="entry name" value="Znf_SWIM"/>
</dbReference>
<dbReference type="Pfam" id="PF04434">
    <property type="entry name" value="SWIM"/>
    <property type="match status" value="1"/>
</dbReference>
<proteinExistence type="inferred from homology"/>
<keyword evidence="6" id="KW-0539">Nucleus</keyword>
<dbReference type="PROSITE" id="PS50966">
    <property type="entry name" value="ZF_SWIM"/>
    <property type="match status" value="1"/>
</dbReference>
<evidence type="ECO:0000313" key="8">
    <source>
        <dbReference type="Proteomes" id="UP000813463"/>
    </source>
</evidence>
<dbReference type="RefSeq" id="XP_056693201.1">
    <property type="nucleotide sequence ID" value="XM_056837223.1"/>
</dbReference>
<evidence type="ECO:0000259" key="7">
    <source>
        <dbReference type="PROSITE" id="PS50966"/>
    </source>
</evidence>
<comment type="function">
    <text evidence="6">Putative transcription activator involved in regulating light control of development.</text>
</comment>
<comment type="similarity">
    <text evidence="1 6">Belongs to the FHY3/FAR1 family.</text>
</comment>
<keyword evidence="2 6" id="KW-0479">Metal-binding</keyword>
<dbReference type="InterPro" id="IPR006564">
    <property type="entry name" value="Znf_PMZ"/>
</dbReference>
<accession>A0ABM3RC69</accession>
<keyword evidence="3 5" id="KW-0863">Zinc-finger</keyword>
<evidence type="ECO:0000256" key="1">
    <source>
        <dbReference type="ARBA" id="ARBA00005889"/>
    </source>
</evidence>
<keyword evidence="8" id="KW-1185">Reference proteome</keyword>
<comment type="subcellular location">
    <subcellularLocation>
        <location evidence="6">Nucleus</location>
    </subcellularLocation>
</comment>
<dbReference type="SMART" id="SM00575">
    <property type="entry name" value="ZnF_PMZ"/>
    <property type="match status" value="1"/>
</dbReference>
<feature type="domain" description="SWIM-type" evidence="7">
    <location>
        <begin position="117"/>
        <end position="164"/>
    </location>
</feature>
<name>A0ABM3RC69_SPIOL</name>
<evidence type="ECO:0000256" key="2">
    <source>
        <dbReference type="ARBA" id="ARBA00022723"/>
    </source>
</evidence>
<protein>
    <recommendedName>
        <fullName evidence="6">Protein FAR1-RELATED SEQUENCE</fullName>
    </recommendedName>
</protein>
<keyword evidence="4 6" id="KW-0862">Zinc</keyword>